<dbReference type="GO" id="GO:0005838">
    <property type="term" value="C:proteasome regulatory particle"/>
    <property type="evidence" value="ECO:0007669"/>
    <property type="project" value="InterPro"/>
</dbReference>
<evidence type="ECO:0000313" key="7">
    <source>
        <dbReference type="EMBL" id="CAD6259191.1"/>
    </source>
</evidence>
<dbReference type="Pfam" id="PF01398">
    <property type="entry name" value="JAB"/>
    <property type="match status" value="1"/>
</dbReference>
<dbReference type="InterPro" id="IPR005607">
    <property type="entry name" value="BSD_dom"/>
</dbReference>
<evidence type="ECO:0000256" key="1">
    <source>
        <dbReference type="ARBA" id="ARBA00008568"/>
    </source>
</evidence>
<dbReference type="Pfam" id="PF13012">
    <property type="entry name" value="MitMem_reg"/>
    <property type="match status" value="1"/>
</dbReference>
<dbReference type="InterPro" id="IPR035925">
    <property type="entry name" value="BSD_dom_sf"/>
</dbReference>
<evidence type="ECO:0000259" key="5">
    <source>
        <dbReference type="PROSITE" id="PS50249"/>
    </source>
</evidence>
<name>A0A811QSN8_9POAL</name>
<gene>
    <name evidence="7" type="ORF">NCGR_LOCUS42632</name>
</gene>
<dbReference type="SMART" id="SM00232">
    <property type="entry name" value="JAB_MPN"/>
    <property type="match status" value="1"/>
</dbReference>
<dbReference type="InterPro" id="IPR000555">
    <property type="entry name" value="JAMM/MPN+_dom"/>
</dbReference>
<dbReference type="InterPro" id="IPR024969">
    <property type="entry name" value="EIF3F/CSN6-like_C"/>
</dbReference>
<keyword evidence="8" id="KW-1185">Reference proteome</keyword>
<dbReference type="PROSITE" id="PS50249">
    <property type="entry name" value="MPN"/>
    <property type="match status" value="1"/>
</dbReference>
<dbReference type="GO" id="GO:0048731">
    <property type="term" value="P:system development"/>
    <property type="evidence" value="ECO:0007669"/>
    <property type="project" value="UniProtKB-ARBA"/>
</dbReference>
<evidence type="ECO:0000256" key="4">
    <source>
        <dbReference type="SAM" id="MobiDB-lite"/>
    </source>
</evidence>
<evidence type="ECO:0000256" key="2">
    <source>
        <dbReference type="ARBA" id="ARBA00022942"/>
    </source>
</evidence>
<evidence type="ECO:0000256" key="3">
    <source>
        <dbReference type="ARBA" id="ARBA00064920"/>
    </source>
</evidence>
<feature type="compositionally biased region" description="Polar residues" evidence="4">
    <location>
        <begin position="409"/>
        <end position="426"/>
    </location>
</feature>
<feature type="domain" description="BSD" evidence="6">
    <location>
        <begin position="330"/>
        <end position="373"/>
    </location>
</feature>
<sequence>MDVVKAAQLSGRTLERVVVHPLVLLSIVDHYNRVARDTRKRVVGVLLGTSSRGSVDVTNSYAVPFEEDDKDPRIWFLDHNYHESMFSMFKRINAKEHVVGWYSTGPKLRENDLDVHALFNSYVPNPVLVIIDVQPKELGIPTKAYYAVEEVKENATQKSQKVFVHVPSEIAAHEVEEIGVEHLLRDVKDTTISTLATEVTSKLAALKGLDARLREIRSYLDLVIDGKLPLNHEILYHLQDVFNLLPNLNVNELIKAFAVKTNDMMLVIYLSSLIRSVIALHNLINNKVNGKRNQLHCMNFRSYLKFSVDLGAISSGGSTEAAAGDLTSWQERHAVLVLSRAKELAKIRYDLCPRHMKDKHFWRIYFLLAKSYISPYELRAIQKEKLRRMETENGKSKQVITVEVEMQESKGSSLSQTSEVDLESQV</sequence>
<dbReference type="PROSITE" id="PS50858">
    <property type="entry name" value="BSD"/>
    <property type="match status" value="1"/>
</dbReference>
<comment type="similarity">
    <text evidence="1">Belongs to the peptidase M67A family.</text>
</comment>
<evidence type="ECO:0000259" key="6">
    <source>
        <dbReference type="PROSITE" id="PS50858"/>
    </source>
</evidence>
<dbReference type="PANTHER" id="PTHR10540">
    <property type="entry name" value="EUKARYOTIC TRANSLATION INITIATION FACTOR 3 SUBUNIT F-RELATED"/>
    <property type="match status" value="1"/>
</dbReference>
<accession>A0A811QSN8</accession>
<dbReference type="AlphaFoldDB" id="A0A811QSN8"/>
<dbReference type="SUPFAM" id="SSF140383">
    <property type="entry name" value="BSD domain-like"/>
    <property type="match status" value="1"/>
</dbReference>
<feature type="domain" description="MPN" evidence="5">
    <location>
        <begin position="17"/>
        <end position="154"/>
    </location>
</feature>
<comment type="subunit">
    <text evidence="3">Component of the 19S regulatory particle (RP/PA700) lid subcomplex of the 26S proteasome. The 26S proteasome is composed of a core protease (CP), known as the 20S proteasome, capped at one or both ends by the 19S regulatory particle (RP/PA700). The RP/PA700 complex is composed of at least 17 different subunits in two subcomplexes, the base and the lid, which form the portions proximal and distal to the 20S proteolytic core, respectively.</text>
</comment>
<dbReference type="GO" id="GO:0043161">
    <property type="term" value="P:proteasome-mediated ubiquitin-dependent protein catabolic process"/>
    <property type="evidence" value="ECO:0007669"/>
    <property type="project" value="TreeGrafter"/>
</dbReference>
<dbReference type="Pfam" id="PF03909">
    <property type="entry name" value="BSD"/>
    <property type="match status" value="1"/>
</dbReference>
<dbReference type="Gene3D" id="3.40.140.10">
    <property type="entry name" value="Cytidine Deaminase, domain 2"/>
    <property type="match status" value="1"/>
</dbReference>
<dbReference type="InterPro" id="IPR033858">
    <property type="entry name" value="MPN_RPN7_8"/>
</dbReference>
<comment type="caution">
    <text evidence="7">The sequence shown here is derived from an EMBL/GenBank/DDBJ whole genome shotgun (WGS) entry which is preliminary data.</text>
</comment>
<dbReference type="SMART" id="SM00751">
    <property type="entry name" value="BSD"/>
    <property type="match status" value="1"/>
</dbReference>
<dbReference type="OrthoDB" id="10256771at2759"/>
<protein>
    <submittedName>
        <fullName evidence="7">Uncharacterized protein</fullName>
    </submittedName>
</protein>
<organism evidence="7 8">
    <name type="scientific">Miscanthus lutarioriparius</name>
    <dbReference type="NCBI Taxonomy" id="422564"/>
    <lineage>
        <taxon>Eukaryota</taxon>
        <taxon>Viridiplantae</taxon>
        <taxon>Streptophyta</taxon>
        <taxon>Embryophyta</taxon>
        <taxon>Tracheophyta</taxon>
        <taxon>Spermatophyta</taxon>
        <taxon>Magnoliopsida</taxon>
        <taxon>Liliopsida</taxon>
        <taxon>Poales</taxon>
        <taxon>Poaceae</taxon>
        <taxon>PACMAD clade</taxon>
        <taxon>Panicoideae</taxon>
        <taxon>Andropogonodae</taxon>
        <taxon>Andropogoneae</taxon>
        <taxon>Saccharinae</taxon>
        <taxon>Miscanthus</taxon>
    </lineage>
</organism>
<dbReference type="FunFam" id="3.40.140.10:FF:000013">
    <property type="entry name" value="26S proteasome non-ATPase regulatory subunit 7"/>
    <property type="match status" value="1"/>
</dbReference>
<reference evidence="7" key="1">
    <citation type="submission" date="2020-10" db="EMBL/GenBank/DDBJ databases">
        <authorList>
            <person name="Han B."/>
            <person name="Lu T."/>
            <person name="Zhao Q."/>
            <person name="Huang X."/>
            <person name="Zhao Y."/>
        </authorList>
    </citation>
    <scope>NUCLEOTIDE SEQUENCE</scope>
</reference>
<dbReference type="Gene3D" id="1.10.3970.10">
    <property type="entry name" value="BSD domain"/>
    <property type="match status" value="1"/>
</dbReference>
<proteinExistence type="inferred from homology"/>
<dbReference type="InterPro" id="IPR037518">
    <property type="entry name" value="MPN"/>
</dbReference>
<dbReference type="CDD" id="cd08062">
    <property type="entry name" value="MPN_RPN7_8"/>
    <property type="match status" value="1"/>
</dbReference>
<dbReference type="GO" id="GO:0008237">
    <property type="term" value="F:metallopeptidase activity"/>
    <property type="evidence" value="ECO:0007669"/>
    <property type="project" value="InterPro"/>
</dbReference>
<dbReference type="EMBL" id="CAJGYO010000011">
    <property type="protein sequence ID" value="CAD6259191.1"/>
    <property type="molecule type" value="Genomic_DNA"/>
</dbReference>
<dbReference type="PANTHER" id="PTHR10540:SF7">
    <property type="entry name" value="26S PROTEASOME NON-ATPASE REGULATORY SUBUNIT 7"/>
    <property type="match status" value="1"/>
</dbReference>
<keyword evidence="2" id="KW-0647">Proteasome</keyword>
<evidence type="ECO:0000313" key="8">
    <source>
        <dbReference type="Proteomes" id="UP000604825"/>
    </source>
</evidence>
<feature type="region of interest" description="Disordered" evidence="4">
    <location>
        <begin position="407"/>
        <end position="426"/>
    </location>
</feature>
<dbReference type="Proteomes" id="UP000604825">
    <property type="component" value="Unassembled WGS sequence"/>
</dbReference>